<feature type="transmembrane region" description="Helical" evidence="1">
    <location>
        <begin position="75"/>
        <end position="97"/>
    </location>
</feature>
<dbReference type="AlphaFoldDB" id="A0A9X2F6M9"/>
<gene>
    <name evidence="3" type="ORF">NF867_08475</name>
</gene>
<name>A0A9X2F6M9_9SPHI</name>
<sequence length="224" mass="26264">MQTSKLFALSATCANDTSKLVKRLPSKANVEKFASDPDFQYKHNTVPPVDWWGKFWYWVSKWLGKLFGGLGYDNFWQFVFIAIIVGVAIWVIFKLIGVKITDIFQRKNAGIDLPYETINEDVRKMDFEQLITEALEQKNFRLAVRLYYLKVLRELDERELISWKPEKTNRNYINELSAKDLKADFQQITLCFEYVWYGEFKVAEQEFATIRGAFAAFHKQIGGK</sequence>
<evidence type="ECO:0000259" key="2">
    <source>
        <dbReference type="Pfam" id="PF13559"/>
    </source>
</evidence>
<protein>
    <submittedName>
        <fullName evidence="3">DUF4129 domain-containing protein</fullName>
    </submittedName>
</protein>
<evidence type="ECO:0000313" key="3">
    <source>
        <dbReference type="EMBL" id="MCO4292893.1"/>
    </source>
</evidence>
<dbReference type="Proteomes" id="UP001155182">
    <property type="component" value="Unassembled WGS sequence"/>
</dbReference>
<feature type="domain" description="Protein-glutamine gamma-glutamyltransferase-like C-terminal" evidence="2">
    <location>
        <begin position="148"/>
        <end position="213"/>
    </location>
</feature>
<keyword evidence="1" id="KW-1133">Transmembrane helix</keyword>
<dbReference type="RefSeq" id="WP_252587384.1">
    <property type="nucleotide sequence ID" value="NZ_JAMWYS010000028.1"/>
</dbReference>
<keyword evidence="1" id="KW-0812">Transmembrane</keyword>
<organism evidence="3 4">
    <name type="scientific">Solitalea agri</name>
    <dbReference type="NCBI Taxonomy" id="2953739"/>
    <lineage>
        <taxon>Bacteria</taxon>
        <taxon>Pseudomonadati</taxon>
        <taxon>Bacteroidota</taxon>
        <taxon>Sphingobacteriia</taxon>
        <taxon>Sphingobacteriales</taxon>
        <taxon>Sphingobacteriaceae</taxon>
        <taxon>Solitalea</taxon>
    </lineage>
</organism>
<dbReference type="InterPro" id="IPR025403">
    <property type="entry name" value="TgpA-like_C"/>
</dbReference>
<accession>A0A9X2F6M9</accession>
<dbReference type="EMBL" id="JAMWYS010000028">
    <property type="protein sequence ID" value="MCO4292893.1"/>
    <property type="molecule type" value="Genomic_DNA"/>
</dbReference>
<evidence type="ECO:0000313" key="4">
    <source>
        <dbReference type="Proteomes" id="UP001155182"/>
    </source>
</evidence>
<comment type="caution">
    <text evidence="3">The sequence shown here is derived from an EMBL/GenBank/DDBJ whole genome shotgun (WGS) entry which is preliminary data.</text>
</comment>
<keyword evidence="1" id="KW-0472">Membrane</keyword>
<keyword evidence="4" id="KW-1185">Reference proteome</keyword>
<proteinExistence type="predicted"/>
<dbReference type="Pfam" id="PF13559">
    <property type="entry name" value="DUF4129"/>
    <property type="match status" value="1"/>
</dbReference>
<reference evidence="3" key="1">
    <citation type="submission" date="2022-06" db="EMBL/GenBank/DDBJ databases">
        <title>Solitalea sp. MAHUQ-68 isolated from rhizospheric soil.</title>
        <authorList>
            <person name="Huq M.A."/>
        </authorList>
    </citation>
    <scope>NUCLEOTIDE SEQUENCE</scope>
    <source>
        <strain evidence="3">MAHUQ-68</strain>
    </source>
</reference>
<evidence type="ECO:0000256" key="1">
    <source>
        <dbReference type="SAM" id="Phobius"/>
    </source>
</evidence>